<organism evidence="2 3">
    <name type="scientific">Geodermatophilus telluris</name>
    <dbReference type="NCBI Taxonomy" id="1190417"/>
    <lineage>
        <taxon>Bacteria</taxon>
        <taxon>Bacillati</taxon>
        <taxon>Actinomycetota</taxon>
        <taxon>Actinomycetes</taxon>
        <taxon>Geodermatophilales</taxon>
        <taxon>Geodermatophilaceae</taxon>
        <taxon>Geodermatophilus</taxon>
    </lineage>
</organism>
<dbReference type="InterPro" id="IPR023210">
    <property type="entry name" value="NADP_OxRdtase_dom"/>
</dbReference>
<dbReference type="OrthoDB" id="9768793at2"/>
<gene>
    <name evidence="2" type="ORF">SAMN05660690_1992</name>
</gene>
<dbReference type="Pfam" id="PF00248">
    <property type="entry name" value="Aldo_ket_red"/>
    <property type="match status" value="1"/>
</dbReference>
<protein>
    <submittedName>
        <fullName evidence="2">Aldo/keto reductase</fullName>
    </submittedName>
</protein>
<evidence type="ECO:0000259" key="1">
    <source>
        <dbReference type="Pfam" id="PF00248"/>
    </source>
</evidence>
<proteinExistence type="predicted"/>
<dbReference type="CDD" id="cd19138">
    <property type="entry name" value="AKR_YeaE"/>
    <property type="match status" value="1"/>
</dbReference>
<dbReference type="PRINTS" id="PR00069">
    <property type="entry name" value="ALDKETRDTASE"/>
</dbReference>
<dbReference type="InterPro" id="IPR020471">
    <property type="entry name" value="AKR"/>
</dbReference>
<dbReference type="SUPFAM" id="SSF51430">
    <property type="entry name" value="NAD(P)-linked oxidoreductase"/>
    <property type="match status" value="1"/>
</dbReference>
<dbReference type="PANTHER" id="PTHR43638">
    <property type="entry name" value="OXIDOREDUCTASE, ALDO/KETO REDUCTASE FAMILY PROTEIN"/>
    <property type="match status" value="1"/>
</dbReference>
<keyword evidence="3" id="KW-1185">Reference proteome</keyword>
<dbReference type="InterPro" id="IPR036812">
    <property type="entry name" value="NAD(P)_OxRdtase_dom_sf"/>
</dbReference>
<dbReference type="EMBL" id="FMZF01000002">
    <property type="protein sequence ID" value="SDC58060.1"/>
    <property type="molecule type" value="Genomic_DNA"/>
</dbReference>
<dbReference type="Gene3D" id="3.20.20.100">
    <property type="entry name" value="NADP-dependent oxidoreductase domain"/>
    <property type="match status" value="1"/>
</dbReference>
<dbReference type="GO" id="GO:0016491">
    <property type="term" value="F:oxidoreductase activity"/>
    <property type="evidence" value="ECO:0007669"/>
    <property type="project" value="InterPro"/>
</dbReference>
<reference evidence="3" key="1">
    <citation type="submission" date="2016-10" db="EMBL/GenBank/DDBJ databases">
        <authorList>
            <person name="Varghese N."/>
            <person name="Submissions S."/>
        </authorList>
    </citation>
    <scope>NUCLEOTIDE SEQUENCE [LARGE SCALE GENOMIC DNA]</scope>
    <source>
        <strain evidence="3">DSM 45421</strain>
    </source>
</reference>
<dbReference type="AlphaFoldDB" id="A0A1G6MR93"/>
<accession>A0A1G6MR93</accession>
<dbReference type="Proteomes" id="UP000199416">
    <property type="component" value="Unassembled WGS sequence"/>
</dbReference>
<evidence type="ECO:0000313" key="3">
    <source>
        <dbReference type="Proteomes" id="UP000199416"/>
    </source>
</evidence>
<dbReference type="PANTHER" id="PTHR43638:SF3">
    <property type="entry name" value="ALDEHYDE REDUCTASE"/>
    <property type="match status" value="1"/>
</dbReference>
<sequence>MEEPRTTAATVPAVTLPDGTAVPALGLGTWYLGEDPGRYDSQLDALRTGIDIGLTLVDTAEMYGDGAAEELVGRAIAGRRDDVFLVSKVLPHHATRQGTVDACERSLRRLGTDRLDLYLLHWRGRVPVDETVAAFESLVSRGRIRSWGVSNFDVPDLDQLAGLPGGDRVQTDQVLYNLARRGPEYDLVPWCRGRRVPLMVYSPVDHGGLLEHRAVRDLAAEKGVTPAQLAIAWVLRLPDVFAVAKASTRAHVLENRAALEIGFSQAELDRLDRLFPPPPRKVPLEIR</sequence>
<dbReference type="STRING" id="1190417.SAMN05660690_1992"/>
<feature type="domain" description="NADP-dependent oxidoreductase" evidence="1">
    <location>
        <begin position="25"/>
        <end position="274"/>
    </location>
</feature>
<evidence type="ECO:0000313" key="2">
    <source>
        <dbReference type="EMBL" id="SDC58060.1"/>
    </source>
</evidence>
<name>A0A1G6MR93_9ACTN</name>